<dbReference type="InterPro" id="IPR001434">
    <property type="entry name" value="OmcB-like_DUF11"/>
</dbReference>
<dbReference type="SUPFAM" id="SSF141072">
    <property type="entry name" value="CalX-like"/>
    <property type="match status" value="2"/>
</dbReference>
<name>A0A417XVQ2_9ACTN</name>
<dbReference type="Pfam" id="PF03160">
    <property type="entry name" value="Calx-beta"/>
    <property type="match status" value="2"/>
</dbReference>
<keyword evidence="8" id="KW-1185">Reference proteome</keyword>
<evidence type="ECO:0000313" key="7">
    <source>
        <dbReference type="EMBL" id="RHW24351.1"/>
    </source>
</evidence>
<organism evidence="7 8">
    <name type="scientific">Nocardioides immobilis</name>
    <dbReference type="NCBI Taxonomy" id="2049295"/>
    <lineage>
        <taxon>Bacteria</taxon>
        <taxon>Bacillati</taxon>
        <taxon>Actinomycetota</taxon>
        <taxon>Actinomycetes</taxon>
        <taxon>Propionibacteriales</taxon>
        <taxon>Nocardioidaceae</taxon>
        <taxon>Nocardioides</taxon>
    </lineage>
</organism>
<sequence length="779" mass="80832">MNPDSRRTRRYLLLLLAATAAPLLVAGATPPALAGPAAAAETRVNTHTSFDQSESDIAMDADGDHVIAWTSHVQDGSGTGVYAQRYSAAGIPQGPETLVPTTTVSPQYEPSVAMDADGDYVIAWTSHVQDGSGTGVYAQRYSAAGIPQGPETLVPTTTVDSQHEPSVAMDADGDYVIAWTSLGQDGSGYGVYAQRYDSAGTPQGTETRINTTTFSGQRDPEVALDADGDYVIAWTSSDQDAGGYGIYGIYAQRYSSTGTPQGTETLVNTTTNYGQFEPSIAMGTEGRYVIAWTSTEQDGSSFGVYAQRYSAGGTPQGAETPVNTTTANGQSDPQVAMDAAGNFVIAWTSLHQDGSDFGVYSQRFVATGAPQGQETRVTATTAGSQYLPSAAMDADGDYVVTWSSVEQDSYQDVFARRFRGPETVDLALSQSDNTDPVAVDGRISYRVRVTNLNDDADVTGVEAIDGAIGAASGVYVVSAVPDGATFLSASGAGWTCGAPTTKITCKLATTIAAGDVAPGLLLTYAAPSVAGPAQHQARVYEAQVDPVPANNVEVERTSVMCAIEFAHPGYAKGESSSITATVTRHGTNCGTSSVQYDSAPGTATLGADFTDVAGALTWADADTIKTFTVPVFDDALDENSERFTLSLSNPVGVLLGGNGLVSGSIGDNDDPPRINFTTATTAATEATGLIELTVRLSAVSGRSVTVALGRGGTATSGADYVTETRLTIPPGQRAATFDLEIVDDAATEGSETANLFLTRPDGATIGSVYIHRITISPSD</sequence>
<keyword evidence="3" id="KW-0106">Calcium</keyword>
<dbReference type="InterPro" id="IPR006311">
    <property type="entry name" value="TAT_signal"/>
</dbReference>
<feature type="chain" id="PRO_5038990248" description="Calx-beta domain-containing protein" evidence="5">
    <location>
        <begin position="35"/>
        <end position="779"/>
    </location>
</feature>
<dbReference type="InterPro" id="IPR003644">
    <property type="entry name" value="Calx_beta"/>
</dbReference>
<proteinExistence type="predicted"/>
<dbReference type="InterPro" id="IPR023296">
    <property type="entry name" value="Glyco_hydro_beta-prop_sf"/>
</dbReference>
<feature type="domain" description="Calx-beta" evidence="6">
    <location>
        <begin position="550"/>
        <end position="648"/>
    </location>
</feature>
<dbReference type="OrthoDB" id="158862at2"/>
<dbReference type="Gene3D" id="2.60.40.2030">
    <property type="match status" value="2"/>
</dbReference>
<dbReference type="AlphaFoldDB" id="A0A417XVQ2"/>
<dbReference type="Gene3D" id="2.115.10.20">
    <property type="entry name" value="Glycosyl hydrolase domain, family 43"/>
    <property type="match status" value="1"/>
</dbReference>
<dbReference type="GO" id="GO:0016020">
    <property type="term" value="C:membrane"/>
    <property type="evidence" value="ECO:0007669"/>
    <property type="project" value="InterPro"/>
</dbReference>
<dbReference type="PROSITE" id="PS51318">
    <property type="entry name" value="TAT"/>
    <property type="match status" value="1"/>
</dbReference>
<dbReference type="Pfam" id="PF01345">
    <property type="entry name" value="DUF11"/>
    <property type="match status" value="1"/>
</dbReference>
<evidence type="ECO:0000256" key="2">
    <source>
        <dbReference type="ARBA" id="ARBA00022737"/>
    </source>
</evidence>
<feature type="signal peptide" evidence="5">
    <location>
        <begin position="1"/>
        <end position="34"/>
    </location>
</feature>
<comment type="caution">
    <text evidence="7">The sequence shown here is derived from an EMBL/GenBank/DDBJ whole genome shotgun (WGS) entry which is preliminary data.</text>
</comment>
<keyword evidence="4" id="KW-0406">Ion transport</keyword>
<dbReference type="RefSeq" id="WP_118927974.1">
    <property type="nucleotide sequence ID" value="NZ_QXGH01000033.1"/>
</dbReference>
<dbReference type="SMART" id="SM00237">
    <property type="entry name" value="Calx_beta"/>
    <property type="match status" value="2"/>
</dbReference>
<evidence type="ECO:0000256" key="4">
    <source>
        <dbReference type="ARBA" id="ARBA00023065"/>
    </source>
</evidence>
<reference evidence="7 8" key="1">
    <citation type="submission" date="2018-09" db="EMBL/GenBank/DDBJ databases">
        <title>Genome sequencing of Nocardioides immobilis CCTCC AB 2017083 for comparison to Nocardioides silvaticus.</title>
        <authorList>
            <person name="Li C."/>
            <person name="Wang G."/>
        </authorList>
    </citation>
    <scope>NUCLEOTIDE SEQUENCE [LARGE SCALE GENOMIC DNA]</scope>
    <source>
        <strain evidence="7 8">CCTCC AB 2017083</strain>
    </source>
</reference>
<evidence type="ECO:0000259" key="6">
    <source>
        <dbReference type="SMART" id="SM00237"/>
    </source>
</evidence>
<evidence type="ECO:0000256" key="5">
    <source>
        <dbReference type="SAM" id="SignalP"/>
    </source>
</evidence>
<dbReference type="GO" id="GO:0030001">
    <property type="term" value="P:metal ion transport"/>
    <property type="evidence" value="ECO:0007669"/>
    <property type="project" value="TreeGrafter"/>
</dbReference>
<keyword evidence="2" id="KW-0677">Repeat</keyword>
<protein>
    <recommendedName>
        <fullName evidence="6">Calx-beta domain-containing protein</fullName>
    </recommendedName>
</protein>
<dbReference type="InterPro" id="IPR051171">
    <property type="entry name" value="CaCA"/>
</dbReference>
<evidence type="ECO:0000256" key="1">
    <source>
        <dbReference type="ARBA" id="ARBA00022729"/>
    </source>
</evidence>
<evidence type="ECO:0000256" key="3">
    <source>
        <dbReference type="ARBA" id="ARBA00022837"/>
    </source>
</evidence>
<dbReference type="SUPFAM" id="SSF75005">
    <property type="entry name" value="Arabinanase/levansucrase/invertase"/>
    <property type="match status" value="1"/>
</dbReference>
<keyword evidence="4" id="KW-0813">Transport</keyword>
<evidence type="ECO:0000313" key="8">
    <source>
        <dbReference type="Proteomes" id="UP000283644"/>
    </source>
</evidence>
<dbReference type="PANTHER" id="PTHR11878:SF65">
    <property type="entry name" value="NA_CA-EXCHANGE PROTEIN, ISOFORM G"/>
    <property type="match status" value="1"/>
</dbReference>
<dbReference type="PANTHER" id="PTHR11878">
    <property type="entry name" value="SODIUM/CALCIUM EXCHANGER"/>
    <property type="match status" value="1"/>
</dbReference>
<feature type="domain" description="Calx-beta" evidence="6">
    <location>
        <begin position="661"/>
        <end position="758"/>
    </location>
</feature>
<dbReference type="InterPro" id="IPR038081">
    <property type="entry name" value="CalX-like_sf"/>
</dbReference>
<dbReference type="GO" id="GO:0007154">
    <property type="term" value="P:cell communication"/>
    <property type="evidence" value="ECO:0007669"/>
    <property type="project" value="InterPro"/>
</dbReference>
<keyword evidence="1 5" id="KW-0732">Signal</keyword>
<dbReference type="Proteomes" id="UP000283644">
    <property type="component" value="Unassembled WGS sequence"/>
</dbReference>
<accession>A0A417XVQ2</accession>
<dbReference type="EMBL" id="QXGH01000033">
    <property type="protein sequence ID" value="RHW24351.1"/>
    <property type="molecule type" value="Genomic_DNA"/>
</dbReference>
<gene>
    <name evidence="7" type="ORF">D0Z08_24885</name>
</gene>